<name>A0A0G0P6S2_9BACT</name>
<keyword evidence="7 14" id="KW-0418">Kinase</keyword>
<dbReference type="Gene3D" id="6.10.340.10">
    <property type="match status" value="1"/>
</dbReference>
<dbReference type="InterPro" id="IPR003661">
    <property type="entry name" value="HisK_dim/P_dom"/>
</dbReference>
<dbReference type="InterPro" id="IPR003594">
    <property type="entry name" value="HATPase_dom"/>
</dbReference>
<evidence type="ECO:0000256" key="11">
    <source>
        <dbReference type="SAM" id="Phobius"/>
    </source>
</evidence>
<keyword evidence="8 11" id="KW-1133">Transmembrane helix</keyword>
<dbReference type="InterPro" id="IPR003660">
    <property type="entry name" value="HAMP_dom"/>
</dbReference>
<dbReference type="PROSITE" id="PS50885">
    <property type="entry name" value="HAMP"/>
    <property type="match status" value="1"/>
</dbReference>
<accession>A0A0G0P6S2</accession>
<comment type="catalytic activity">
    <reaction evidence="1">
        <text>ATP + protein L-histidine = ADP + protein N-phospho-L-histidine.</text>
        <dbReference type="EC" id="2.7.13.3"/>
    </reaction>
</comment>
<feature type="transmembrane region" description="Helical" evidence="11">
    <location>
        <begin position="40"/>
        <end position="57"/>
    </location>
</feature>
<dbReference type="PANTHER" id="PTHR45436">
    <property type="entry name" value="SENSOR HISTIDINE KINASE YKOH"/>
    <property type="match status" value="1"/>
</dbReference>
<dbReference type="CDD" id="cd00082">
    <property type="entry name" value="HisKA"/>
    <property type="match status" value="1"/>
</dbReference>
<dbReference type="Gene3D" id="3.30.565.10">
    <property type="entry name" value="Histidine kinase-like ATPase, C-terminal domain"/>
    <property type="match status" value="1"/>
</dbReference>
<keyword evidence="10 11" id="KW-0472">Membrane</keyword>
<evidence type="ECO:0000313" key="15">
    <source>
        <dbReference type="Proteomes" id="UP000034932"/>
    </source>
</evidence>
<evidence type="ECO:0000256" key="6">
    <source>
        <dbReference type="ARBA" id="ARBA00022692"/>
    </source>
</evidence>
<dbReference type="PROSITE" id="PS50109">
    <property type="entry name" value="HIS_KIN"/>
    <property type="match status" value="1"/>
</dbReference>
<evidence type="ECO:0000256" key="10">
    <source>
        <dbReference type="ARBA" id="ARBA00023136"/>
    </source>
</evidence>
<evidence type="ECO:0000259" key="12">
    <source>
        <dbReference type="PROSITE" id="PS50109"/>
    </source>
</evidence>
<evidence type="ECO:0000259" key="13">
    <source>
        <dbReference type="PROSITE" id="PS50885"/>
    </source>
</evidence>
<dbReference type="SUPFAM" id="SSF158472">
    <property type="entry name" value="HAMP domain-like"/>
    <property type="match status" value="1"/>
</dbReference>
<comment type="subcellular location">
    <subcellularLocation>
        <location evidence="2">Membrane</location>
    </subcellularLocation>
</comment>
<dbReference type="SMART" id="SM00304">
    <property type="entry name" value="HAMP"/>
    <property type="match status" value="1"/>
</dbReference>
<dbReference type="CDD" id="cd06225">
    <property type="entry name" value="HAMP"/>
    <property type="match status" value="1"/>
</dbReference>
<reference evidence="14 15" key="1">
    <citation type="journal article" date="2015" name="Nature">
        <title>rRNA introns, odd ribosomes, and small enigmatic genomes across a large radiation of phyla.</title>
        <authorList>
            <person name="Brown C.T."/>
            <person name="Hug L.A."/>
            <person name="Thomas B.C."/>
            <person name="Sharon I."/>
            <person name="Castelle C.J."/>
            <person name="Singh A."/>
            <person name="Wilkins M.J."/>
            <person name="Williams K.H."/>
            <person name="Banfield J.F."/>
        </authorList>
    </citation>
    <scope>NUCLEOTIDE SEQUENCE [LARGE SCALE GENOMIC DNA]</scope>
</reference>
<evidence type="ECO:0000313" key="14">
    <source>
        <dbReference type="EMBL" id="KKQ93829.1"/>
    </source>
</evidence>
<dbReference type="PRINTS" id="PR00344">
    <property type="entry name" value="BCTRLSENSOR"/>
</dbReference>
<dbReference type="SUPFAM" id="SSF55874">
    <property type="entry name" value="ATPase domain of HSP90 chaperone/DNA topoisomerase II/histidine kinase"/>
    <property type="match status" value="1"/>
</dbReference>
<dbReference type="GO" id="GO:0000155">
    <property type="term" value="F:phosphorelay sensor kinase activity"/>
    <property type="evidence" value="ECO:0007669"/>
    <property type="project" value="InterPro"/>
</dbReference>
<dbReference type="Gene3D" id="1.10.287.130">
    <property type="match status" value="1"/>
</dbReference>
<keyword evidence="4" id="KW-0597">Phosphoprotein</keyword>
<keyword evidence="9" id="KW-0902">Two-component regulatory system</keyword>
<evidence type="ECO:0000256" key="9">
    <source>
        <dbReference type="ARBA" id="ARBA00023012"/>
    </source>
</evidence>
<evidence type="ECO:0000256" key="2">
    <source>
        <dbReference type="ARBA" id="ARBA00004370"/>
    </source>
</evidence>
<dbReference type="SUPFAM" id="SSF47384">
    <property type="entry name" value="Homodimeric domain of signal transducing histidine kinase"/>
    <property type="match status" value="1"/>
</dbReference>
<organism evidence="14 15">
    <name type="scientific">Candidatus Woesebacteria bacterium GW2011_GWB1_39_10b</name>
    <dbReference type="NCBI Taxonomy" id="1618573"/>
    <lineage>
        <taxon>Bacteria</taxon>
        <taxon>Candidatus Woeseibacteriota</taxon>
    </lineage>
</organism>
<feature type="transmembrane region" description="Helical" evidence="11">
    <location>
        <begin position="12"/>
        <end position="34"/>
    </location>
</feature>
<dbReference type="FunFam" id="3.30.565.10:FF:000006">
    <property type="entry name" value="Sensor histidine kinase WalK"/>
    <property type="match status" value="1"/>
</dbReference>
<comment type="caution">
    <text evidence="14">The sequence shown here is derived from an EMBL/GenBank/DDBJ whole genome shotgun (WGS) entry which is preliminary data.</text>
</comment>
<dbReference type="Proteomes" id="UP000034932">
    <property type="component" value="Unassembled WGS sequence"/>
</dbReference>
<dbReference type="CDD" id="cd00075">
    <property type="entry name" value="HATPase"/>
    <property type="match status" value="1"/>
</dbReference>
<evidence type="ECO:0000256" key="3">
    <source>
        <dbReference type="ARBA" id="ARBA00012438"/>
    </source>
</evidence>
<dbReference type="SMART" id="SM00387">
    <property type="entry name" value="HATPase_c"/>
    <property type="match status" value="1"/>
</dbReference>
<dbReference type="InterPro" id="IPR036890">
    <property type="entry name" value="HATPase_C_sf"/>
</dbReference>
<dbReference type="STRING" id="1618573.UT19_C0007G0073"/>
<dbReference type="InterPro" id="IPR036097">
    <property type="entry name" value="HisK_dim/P_sf"/>
</dbReference>
<sequence length="341" mass="37840">MKPIKSLRGKLFFWYITSLITVTAFFYFAVHIYSLPYRNIIFFGLLIFLALEGFFIVRKMTAGISKLSSKIKTITSKNLNERVTGVDTEDEIGELAISFNQLLDRLLEAFRRERQFIGDVAHELKTPLATQRSGIEVTLSKDRSKEAYKKVLIEALSDNNRITTTLKNILDLAWSEAESAKVKKDKVNLSATVSEIVEIATKLGEAKKVKISQNVTDDIVILGSEDKLSRAFLNVVDNAIKYTPTGGSVSISLTQKNKEVRFQVKDTGVGISKKDQPHIFERFYRGKTPSSFAYRGSRSGKVYGSGLGLSISQAIISAHKGTIEVKSNVGLGTTITVSLPL</sequence>
<dbReference type="InterPro" id="IPR050428">
    <property type="entry name" value="TCS_sensor_his_kinase"/>
</dbReference>
<evidence type="ECO:0000256" key="5">
    <source>
        <dbReference type="ARBA" id="ARBA00022679"/>
    </source>
</evidence>
<keyword evidence="5" id="KW-0808">Transferase</keyword>
<keyword evidence="6 11" id="KW-0812">Transmembrane</keyword>
<proteinExistence type="predicted"/>
<dbReference type="GO" id="GO:0005886">
    <property type="term" value="C:plasma membrane"/>
    <property type="evidence" value="ECO:0007669"/>
    <property type="project" value="TreeGrafter"/>
</dbReference>
<dbReference type="Pfam" id="PF00672">
    <property type="entry name" value="HAMP"/>
    <property type="match status" value="1"/>
</dbReference>
<evidence type="ECO:0000256" key="7">
    <source>
        <dbReference type="ARBA" id="ARBA00022777"/>
    </source>
</evidence>
<dbReference type="Pfam" id="PF02518">
    <property type="entry name" value="HATPase_c"/>
    <property type="match status" value="1"/>
</dbReference>
<dbReference type="PANTHER" id="PTHR45436:SF5">
    <property type="entry name" value="SENSOR HISTIDINE KINASE TRCS"/>
    <property type="match status" value="1"/>
</dbReference>
<dbReference type="InterPro" id="IPR004358">
    <property type="entry name" value="Sig_transdc_His_kin-like_C"/>
</dbReference>
<gene>
    <name evidence="14" type="ORF">UT19_C0007G0073</name>
</gene>
<dbReference type="Pfam" id="PF00512">
    <property type="entry name" value="HisKA"/>
    <property type="match status" value="1"/>
</dbReference>
<evidence type="ECO:0000256" key="4">
    <source>
        <dbReference type="ARBA" id="ARBA00022553"/>
    </source>
</evidence>
<dbReference type="AlphaFoldDB" id="A0A0G0P6S2"/>
<dbReference type="SMART" id="SM00388">
    <property type="entry name" value="HisKA"/>
    <property type="match status" value="1"/>
</dbReference>
<dbReference type="EMBL" id="LBVW01000007">
    <property type="protein sequence ID" value="KKQ93829.1"/>
    <property type="molecule type" value="Genomic_DNA"/>
</dbReference>
<evidence type="ECO:0000256" key="1">
    <source>
        <dbReference type="ARBA" id="ARBA00000085"/>
    </source>
</evidence>
<dbReference type="InterPro" id="IPR005467">
    <property type="entry name" value="His_kinase_dom"/>
</dbReference>
<feature type="domain" description="HAMP" evidence="13">
    <location>
        <begin position="58"/>
        <end position="111"/>
    </location>
</feature>
<evidence type="ECO:0000256" key="8">
    <source>
        <dbReference type="ARBA" id="ARBA00022989"/>
    </source>
</evidence>
<feature type="domain" description="Histidine kinase" evidence="12">
    <location>
        <begin position="119"/>
        <end position="341"/>
    </location>
</feature>
<dbReference type="EC" id="2.7.13.3" evidence="3"/>
<protein>
    <recommendedName>
        <fullName evidence="3">histidine kinase</fullName>
        <ecNumber evidence="3">2.7.13.3</ecNumber>
    </recommendedName>
</protein>